<evidence type="ECO:0000313" key="2">
    <source>
        <dbReference type="EMBL" id="PXF44492.1"/>
    </source>
</evidence>
<name>A0A2V3IQU9_9FLOR</name>
<dbReference type="EMBL" id="NBIV01000089">
    <property type="protein sequence ID" value="PXF44492.1"/>
    <property type="molecule type" value="Genomic_DNA"/>
</dbReference>
<gene>
    <name evidence="2" type="ORF">BWQ96_05764</name>
</gene>
<dbReference type="AlphaFoldDB" id="A0A2V3IQU9"/>
<sequence>MLNAPQHGAMKHSLVMEDLGSFASDVKIKFFEWLGINPELTLDMVFGIDKGNRQLYTSFIRQKSIQENRKNNEQDSGNGSDISKRAIACRADYDLGDIGCSTRRNRLSPVSRRSHRAERRQMWRDPS</sequence>
<keyword evidence="3" id="KW-1185">Reference proteome</keyword>
<protein>
    <submittedName>
        <fullName evidence="2">Uncharacterized protein</fullName>
    </submittedName>
</protein>
<evidence type="ECO:0000256" key="1">
    <source>
        <dbReference type="SAM" id="MobiDB-lite"/>
    </source>
</evidence>
<reference evidence="2 3" key="1">
    <citation type="journal article" date="2018" name="Mol. Biol. Evol.">
        <title>Analysis of the draft genome of the red seaweed Gracilariopsis chorda provides insights into genome size evolution in Rhodophyta.</title>
        <authorList>
            <person name="Lee J."/>
            <person name="Yang E.C."/>
            <person name="Graf L."/>
            <person name="Yang J.H."/>
            <person name="Qiu H."/>
            <person name="Zel Zion U."/>
            <person name="Chan C.X."/>
            <person name="Stephens T.G."/>
            <person name="Weber A.P.M."/>
            <person name="Boo G.H."/>
            <person name="Boo S.M."/>
            <person name="Kim K.M."/>
            <person name="Shin Y."/>
            <person name="Jung M."/>
            <person name="Lee S.J."/>
            <person name="Yim H.S."/>
            <person name="Lee J.H."/>
            <person name="Bhattacharya D."/>
            <person name="Yoon H.S."/>
        </authorList>
    </citation>
    <scope>NUCLEOTIDE SEQUENCE [LARGE SCALE GENOMIC DNA]</scope>
    <source>
        <strain evidence="2 3">SKKU-2015</strain>
        <tissue evidence="2">Whole body</tissue>
    </source>
</reference>
<feature type="region of interest" description="Disordered" evidence="1">
    <location>
        <begin position="96"/>
        <end position="127"/>
    </location>
</feature>
<dbReference type="Proteomes" id="UP000247409">
    <property type="component" value="Unassembled WGS sequence"/>
</dbReference>
<comment type="caution">
    <text evidence="2">The sequence shown here is derived from an EMBL/GenBank/DDBJ whole genome shotgun (WGS) entry which is preliminary data.</text>
</comment>
<organism evidence="2 3">
    <name type="scientific">Gracilariopsis chorda</name>
    <dbReference type="NCBI Taxonomy" id="448386"/>
    <lineage>
        <taxon>Eukaryota</taxon>
        <taxon>Rhodophyta</taxon>
        <taxon>Florideophyceae</taxon>
        <taxon>Rhodymeniophycidae</taxon>
        <taxon>Gracilariales</taxon>
        <taxon>Gracilariaceae</taxon>
        <taxon>Gracilariopsis</taxon>
    </lineage>
</organism>
<proteinExistence type="predicted"/>
<accession>A0A2V3IQU9</accession>
<evidence type="ECO:0000313" key="3">
    <source>
        <dbReference type="Proteomes" id="UP000247409"/>
    </source>
</evidence>